<keyword evidence="2 9" id="KW-0813">Transport</keyword>
<keyword evidence="6 10" id="KW-0798">TonB box</keyword>
<keyword evidence="8 9" id="KW-0998">Cell outer membrane</keyword>
<dbReference type="SUPFAM" id="SSF56935">
    <property type="entry name" value="Porins"/>
    <property type="match status" value="1"/>
</dbReference>
<keyword evidence="7 9" id="KW-0472">Membrane</keyword>
<feature type="domain" description="TonB-dependent receptor-like beta-barrel" evidence="13">
    <location>
        <begin position="313"/>
        <end position="723"/>
    </location>
</feature>
<dbReference type="PROSITE" id="PS52016">
    <property type="entry name" value="TONB_DEPENDENT_REC_3"/>
    <property type="match status" value="1"/>
</dbReference>
<protein>
    <submittedName>
        <fullName evidence="15">TonB-dependent receptor</fullName>
    </submittedName>
</protein>
<comment type="caution">
    <text evidence="15">The sequence shown here is derived from an EMBL/GenBank/DDBJ whole genome shotgun (WGS) entry which is preliminary data.</text>
</comment>
<keyword evidence="16" id="KW-1185">Reference proteome</keyword>
<evidence type="ECO:0000259" key="14">
    <source>
        <dbReference type="Pfam" id="PF07715"/>
    </source>
</evidence>
<evidence type="ECO:0000256" key="12">
    <source>
        <dbReference type="SAM" id="SignalP"/>
    </source>
</evidence>
<dbReference type="PROSITE" id="PS00430">
    <property type="entry name" value="TONB_DEPENDENT_REC_1"/>
    <property type="match status" value="1"/>
</dbReference>
<dbReference type="Proteomes" id="UP000269692">
    <property type="component" value="Unassembled WGS sequence"/>
</dbReference>
<dbReference type="OrthoDB" id="9760333at2"/>
<dbReference type="AlphaFoldDB" id="A0A3L7AD93"/>
<evidence type="ECO:0000313" key="15">
    <source>
        <dbReference type="EMBL" id="RLP78343.1"/>
    </source>
</evidence>
<dbReference type="Gene3D" id="2.170.130.10">
    <property type="entry name" value="TonB-dependent receptor, plug domain"/>
    <property type="match status" value="1"/>
</dbReference>
<dbReference type="Gene3D" id="2.40.170.20">
    <property type="entry name" value="TonB-dependent receptor, beta-barrel domain"/>
    <property type="match status" value="1"/>
</dbReference>
<gene>
    <name evidence="15" type="ORF">D9R14_11065</name>
</gene>
<evidence type="ECO:0000256" key="2">
    <source>
        <dbReference type="ARBA" id="ARBA00022448"/>
    </source>
</evidence>
<proteinExistence type="inferred from homology"/>
<name>A0A3L7AD93_9HYPH</name>
<dbReference type="GO" id="GO:0044718">
    <property type="term" value="P:siderophore transmembrane transport"/>
    <property type="evidence" value="ECO:0007669"/>
    <property type="project" value="TreeGrafter"/>
</dbReference>
<comment type="subcellular location">
    <subcellularLocation>
        <location evidence="1 9">Cell outer membrane</location>
        <topology evidence="1 9">Multi-pass membrane protein</topology>
    </subcellularLocation>
</comment>
<feature type="signal peptide" evidence="12">
    <location>
        <begin position="1"/>
        <end position="31"/>
    </location>
</feature>
<accession>A0A3L7AD93</accession>
<dbReference type="GO" id="GO:0015344">
    <property type="term" value="F:siderophore uptake transmembrane transporter activity"/>
    <property type="evidence" value="ECO:0007669"/>
    <property type="project" value="TreeGrafter"/>
</dbReference>
<dbReference type="InterPro" id="IPR036942">
    <property type="entry name" value="Beta-barrel_TonB_sf"/>
</dbReference>
<feature type="chain" id="PRO_5018181979" evidence="12">
    <location>
        <begin position="32"/>
        <end position="756"/>
    </location>
</feature>
<dbReference type="InterPro" id="IPR010916">
    <property type="entry name" value="TonB_box_CS"/>
</dbReference>
<comment type="similarity">
    <text evidence="9 11">Belongs to the TonB-dependent receptor family.</text>
</comment>
<feature type="short sequence motif" description="TonB box" evidence="10">
    <location>
        <begin position="47"/>
        <end position="53"/>
    </location>
</feature>
<evidence type="ECO:0000256" key="8">
    <source>
        <dbReference type="ARBA" id="ARBA00023237"/>
    </source>
</evidence>
<evidence type="ECO:0000313" key="16">
    <source>
        <dbReference type="Proteomes" id="UP000269692"/>
    </source>
</evidence>
<dbReference type="InterPro" id="IPR012910">
    <property type="entry name" value="Plug_dom"/>
</dbReference>
<dbReference type="CDD" id="cd01347">
    <property type="entry name" value="ligand_gated_channel"/>
    <property type="match status" value="1"/>
</dbReference>
<organism evidence="15 16">
    <name type="scientific">Xanthobacter tagetidis</name>
    <dbReference type="NCBI Taxonomy" id="60216"/>
    <lineage>
        <taxon>Bacteria</taxon>
        <taxon>Pseudomonadati</taxon>
        <taxon>Pseudomonadota</taxon>
        <taxon>Alphaproteobacteria</taxon>
        <taxon>Hyphomicrobiales</taxon>
        <taxon>Xanthobacteraceae</taxon>
        <taxon>Xanthobacter</taxon>
    </lineage>
</organism>
<dbReference type="InterPro" id="IPR000531">
    <property type="entry name" value="Beta-barrel_TonB"/>
</dbReference>
<evidence type="ECO:0000256" key="4">
    <source>
        <dbReference type="ARBA" id="ARBA00022692"/>
    </source>
</evidence>
<feature type="domain" description="TonB-dependent receptor plug" evidence="14">
    <location>
        <begin position="59"/>
        <end position="163"/>
    </location>
</feature>
<evidence type="ECO:0000256" key="3">
    <source>
        <dbReference type="ARBA" id="ARBA00022452"/>
    </source>
</evidence>
<evidence type="ECO:0000256" key="10">
    <source>
        <dbReference type="PROSITE-ProRule" id="PRU10143"/>
    </source>
</evidence>
<dbReference type="Pfam" id="PF00593">
    <property type="entry name" value="TonB_dep_Rec_b-barrel"/>
    <property type="match status" value="1"/>
</dbReference>
<evidence type="ECO:0000256" key="1">
    <source>
        <dbReference type="ARBA" id="ARBA00004571"/>
    </source>
</evidence>
<evidence type="ECO:0000256" key="11">
    <source>
        <dbReference type="RuleBase" id="RU003357"/>
    </source>
</evidence>
<keyword evidence="3 9" id="KW-1134">Transmembrane beta strand</keyword>
<dbReference type="GO" id="GO:0009279">
    <property type="term" value="C:cell outer membrane"/>
    <property type="evidence" value="ECO:0007669"/>
    <property type="project" value="UniProtKB-SubCell"/>
</dbReference>
<evidence type="ECO:0000256" key="6">
    <source>
        <dbReference type="ARBA" id="ARBA00023077"/>
    </source>
</evidence>
<keyword evidence="4 9" id="KW-0812">Transmembrane</keyword>
<dbReference type="InterPro" id="IPR037066">
    <property type="entry name" value="Plug_dom_sf"/>
</dbReference>
<sequence length="756" mass="81182">MPRASFGSLTPCAVGAGALLAALAAVPAAHAQDAPPSGRNEEITLDTLVVTAARAERPIADVPQTVRVIDQAEIQEQLQLTNNAAAVLAKLIPGYSPSTQTISSASENFRGRDLLVMIDGVPQNTPLRNVSRILPLIDLNAVERIEVVAGASSLYGSGATGGTVNFIMKRPQDGKPQVSINTALRFFTADPGNSLAPEVSATVTGGSKTGFDYIFTGTGTFADRTYDGAGNELPSDGMLGQGGGDRFGRGNFFGKIGYNFDPTKRIEVSAGWTYLEQNPQWMTRYGLPYAQPDFGNFYAGMPVLEDTKTVSARYTDSAFALGNLSLLAYYNDVKKRFNFSDFSIDYNGAVYYSGNLGRPTSPYNQSELYSERTGLNLTIDTPVSFLKGATFTWGGDIVHDDTWQTLTNGQNIFTPLSQMSYAAFGQLQVPIGEKIVVRAGARYELLDLTVSDFVRPPVFVGFSGLGYAVLPDLPVTGGQYQYSAPTFNVGATYKLTETSELYGGFSQGFALPDIGAFTRRAGASGAAEILYYGCYIGLGPFPPINYSCPKQRTLSYDDLGIEAQIVNNWELGIRGSAGRFRGSLAGYYSTSDAGVNFVASTNTVSQTKEVIYGVEATAEYQVNDPFTVGANGTFREGQWDSDDDGVIDAFLPNNRIATPVRGTLWGQYAFQTGTVVRLEMEGWSGRSVFDGTGVFEIDSGYTFNAAVSHPFGGGLAYASVSNLLDAQYENPSATATRNLAVMAWGRTVTLGYRKTF</sequence>
<evidence type="ECO:0000256" key="9">
    <source>
        <dbReference type="PROSITE-ProRule" id="PRU01360"/>
    </source>
</evidence>
<evidence type="ECO:0000259" key="13">
    <source>
        <dbReference type="Pfam" id="PF00593"/>
    </source>
</evidence>
<dbReference type="PANTHER" id="PTHR30069">
    <property type="entry name" value="TONB-DEPENDENT OUTER MEMBRANE RECEPTOR"/>
    <property type="match status" value="1"/>
</dbReference>
<dbReference type="PANTHER" id="PTHR30069:SF42">
    <property type="entry name" value="FERRIC AEROBACTIN RECEPTOR"/>
    <property type="match status" value="1"/>
</dbReference>
<keyword evidence="15" id="KW-0675">Receptor</keyword>
<dbReference type="InterPro" id="IPR039426">
    <property type="entry name" value="TonB-dep_rcpt-like"/>
</dbReference>
<dbReference type="Pfam" id="PF07715">
    <property type="entry name" value="Plug"/>
    <property type="match status" value="1"/>
</dbReference>
<evidence type="ECO:0000256" key="7">
    <source>
        <dbReference type="ARBA" id="ARBA00023136"/>
    </source>
</evidence>
<dbReference type="EMBL" id="RCTF01000008">
    <property type="protein sequence ID" value="RLP78343.1"/>
    <property type="molecule type" value="Genomic_DNA"/>
</dbReference>
<reference evidence="15 16" key="1">
    <citation type="submission" date="2018-10" db="EMBL/GenBank/DDBJ databases">
        <title>Xanthobacter tagetidis genome sequencing and assembly.</title>
        <authorList>
            <person name="Maclea K.S."/>
            <person name="Goen A.E."/>
            <person name="Fatima S.A."/>
        </authorList>
    </citation>
    <scope>NUCLEOTIDE SEQUENCE [LARGE SCALE GENOMIC DNA]</scope>
    <source>
        <strain evidence="15 16">ATCC 700314</strain>
    </source>
</reference>
<keyword evidence="5 12" id="KW-0732">Signal</keyword>
<evidence type="ECO:0000256" key="5">
    <source>
        <dbReference type="ARBA" id="ARBA00022729"/>
    </source>
</evidence>